<dbReference type="SMART" id="SM00530">
    <property type="entry name" value="HTH_XRE"/>
    <property type="match status" value="1"/>
</dbReference>
<dbReference type="GO" id="GO:0003677">
    <property type="term" value="F:DNA binding"/>
    <property type="evidence" value="ECO:0007669"/>
    <property type="project" value="InterPro"/>
</dbReference>
<reference evidence="2" key="1">
    <citation type="submission" date="2020-03" db="EMBL/GenBank/DDBJ databases">
        <title>Five strains of Vibrio campbellii isolated from Mariana Trench.</title>
        <authorList>
            <person name="Liang J."/>
            <person name="Zhang X.-H."/>
        </authorList>
    </citation>
    <scope>NUCLEOTIDE SEQUENCE</scope>
    <source>
        <strain evidence="2">LJC014</strain>
    </source>
</reference>
<dbReference type="Proteomes" id="UP001058687">
    <property type="component" value="Chromosome 2"/>
</dbReference>
<dbReference type="InterPro" id="IPR001387">
    <property type="entry name" value="Cro/C1-type_HTH"/>
</dbReference>
<dbReference type="AlphaFoldDB" id="A0AAE9N4I1"/>
<evidence type="ECO:0000313" key="2">
    <source>
        <dbReference type="EMBL" id="UTZ29593.1"/>
    </source>
</evidence>
<organism evidence="2 3">
    <name type="scientific">Vibrio campbellii</name>
    <dbReference type="NCBI Taxonomy" id="680"/>
    <lineage>
        <taxon>Bacteria</taxon>
        <taxon>Pseudomonadati</taxon>
        <taxon>Pseudomonadota</taxon>
        <taxon>Gammaproteobacteria</taxon>
        <taxon>Vibrionales</taxon>
        <taxon>Vibrionaceae</taxon>
        <taxon>Vibrio</taxon>
    </lineage>
</organism>
<gene>
    <name evidence="2" type="ORF">HB761_23730</name>
</gene>
<dbReference type="SUPFAM" id="SSF47413">
    <property type="entry name" value="lambda repressor-like DNA-binding domains"/>
    <property type="match status" value="1"/>
</dbReference>
<dbReference type="CDD" id="cd00093">
    <property type="entry name" value="HTH_XRE"/>
    <property type="match status" value="1"/>
</dbReference>
<evidence type="ECO:0000259" key="1">
    <source>
        <dbReference type="PROSITE" id="PS50943"/>
    </source>
</evidence>
<dbReference type="Gene3D" id="1.10.260.40">
    <property type="entry name" value="lambda repressor-like DNA-binding domains"/>
    <property type="match status" value="1"/>
</dbReference>
<feature type="domain" description="HTH cro/C1-type" evidence="1">
    <location>
        <begin position="9"/>
        <end position="72"/>
    </location>
</feature>
<dbReference type="InterPro" id="IPR010982">
    <property type="entry name" value="Lambda_DNA-bd_dom_sf"/>
</dbReference>
<evidence type="ECO:0000313" key="3">
    <source>
        <dbReference type="Proteomes" id="UP001058687"/>
    </source>
</evidence>
<sequence>METNFSQHLRITRKRRGWSQRELVERLRHFPFSLFVGLDVNALSRWESEKVQPTAERMVQILRVLENSVDELKSCCFPNKPQLIKRFERFRYGNFGLVHLPEGNGKWRRLNEKGSGRQFLKQLCAITEYERFLSGRELTEQWSVAGCALASITYRVEGDAFILMHSESLTYSALLSSIERLIELLYASQARLFLMVAPEKKALKKVRVLQLQEVSAKTGVFSAGADFVLGELLTLRSWNHSNNA</sequence>
<dbReference type="PROSITE" id="PS50943">
    <property type="entry name" value="HTH_CROC1"/>
    <property type="match status" value="1"/>
</dbReference>
<dbReference type="EMBL" id="CP050468">
    <property type="protein sequence ID" value="UTZ29593.1"/>
    <property type="molecule type" value="Genomic_DNA"/>
</dbReference>
<proteinExistence type="predicted"/>
<name>A0AAE9N4I1_9VIBR</name>
<accession>A0AAE9N4I1</accession>
<protein>
    <submittedName>
        <fullName evidence="2">Helix-turn-helix transcriptional regulator</fullName>
    </submittedName>
</protein>